<accession>A0AAP0I243</accession>
<gene>
    <name evidence="1" type="ORF">Scep_021768</name>
</gene>
<dbReference type="EMBL" id="JBBNAG010000009">
    <property type="protein sequence ID" value="KAK9104924.1"/>
    <property type="molecule type" value="Genomic_DNA"/>
</dbReference>
<protein>
    <submittedName>
        <fullName evidence="1">Uncharacterized protein</fullName>
    </submittedName>
</protein>
<sequence length="60" mass="6833">MNCTSPVKLVEYRELNSVKRSARLNSWWKNTQKGVFTRSDRTPDNLSRVTCCAVGRIGDS</sequence>
<name>A0AAP0I243_9MAGN</name>
<organism evidence="1 2">
    <name type="scientific">Stephania cephalantha</name>
    <dbReference type="NCBI Taxonomy" id="152367"/>
    <lineage>
        <taxon>Eukaryota</taxon>
        <taxon>Viridiplantae</taxon>
        <taxon>Streptophyta</taxon>
        <taxon>Embryophyta</taxon>
        <taxon>Tracheophyta</taxon>
        <taxon>Spermatophyta</taxon>
        <taxon>Magnoliopsida</taxon>
        <taxon>Ranunculales</taxon>
        <taxon>Menispermaceae</taxon>
        <taxon>Menispermoideae</taxon>
        <taxon>Cissampelideae</taxon>
        <taxon>Stephania</taxon>
    </lineage>
</organism>
<evidence type="ECO:0000313" key="2">
    <source>
        <dbReference type="Proteomes" id="UP001419268"/>
    </source>
</evidence>
<proteinExistence type="predicted"/>
<comment type="caution">
    <text evidence="1">The sequence shown here is derived from an EMBL/GenBank/DDBJ whole genome shotgun (WGS) entry which is preliminary data.</text>
</comment>
<evidence type="ECO:0000313" key="1">
    <source>
        <dbReference type="EMBL" id="KAK9104924.1"/>
    </source>
</evidence>
<dbReference type="Proteomes" id="UP001419268">
    <property type="component" value="Unassembled WGS sequence"/>
</dbReference>
<reference evidence="1 2" key="1">
    <citation type="submission" date="2024-01" db="EMBL/GenBank/DDBJ databases">
        <title>Genome assemblies of Stephania.</title>
        <authorList>
            <person name="Yang L."/>
        </authorList>
    </citation>
    <scope>NUCLEOTIDE SEQUENCE [LARGE SCALE GENOMIC DNA]</scope>
    <source>
        <strain evidence="1">JXDWG</strain>
        <tissue evidence="1">Leaf</tissue>
    </source>
</reference>
<dbReference type="AlphaFoldDB" id="A0AAP0I243"/>
<keyword evidence="2" id="KW-1185">Reference proteome</keyword>